<accession>A0A9P6AUG4</accession>
<feature type="compositionally biased region" description="Polar residues" evidence="1">
    <location>
        <begin position="34"/>
        <end position="49"/>
    </location>
</feature>
<comment type="caution">
    <text evidence="2">The sequence shown here is derived from an EMBL/GenBank/DDBJ whole genome shotgun (WGS) entry which is preliminary data.</text>
</comment>
<feature type="region of interest" description="Disordered" evidence="1">
    <location>
        <begin position="143"/>
        <end position="173"/>
    </location>
</feature>
<dbReference type="EMBL" id="MU128990">
    <property type="protein sequence ID" value="KAF9512187.1"/>
    <property type="molecule type" value="Genomic_DNA"/>
</dbReference>
<evidence type="ECO:0000256" key="1">
    <source>
        <dbReference type="SAM" id="MobiDB-lite"/>
    </source>
</evidence>
<dbReference type="AlphaFoldDB" id="A0A9P6AUG4"/>
<evidence type="ECO:0000313" key="2">
    <source>
        <dbReference type="EMBL" id="KAF9512187.1"/>
    </source>
</evidence>
<keyword evidence="3" id="KW-1185">Reference proteome</keyword>
<evidence type="ECO:0000313" key="3">
    <source>
        <dbReference type="Proteomes" id="UP000886523"/>
    </source>
</evidence>
<dbReference type="Proteomes" id="UP000886523">
    <property type="component" value="Unassembled WGS sequence"/>
</dbReference>
<feature type="region of interest" description="Disordered" evidence="1">
    <location>
        <begin position="1"/>
        <end position="70"/>
    </location>
</feature>
<reference evidence="2" key="1">
    <citation type="journal article" date="2020" name="Nat. Commun.">
        <title>Large-scale genome sequencing of mycorrhizal fungi provides insights into the early evolution of symbiotic traits.</title>
        <authorList>
            <person name="Miyauchi S."/>
            <person name="Kiss E."/>
            <person name="Kuo A."/>
            <person name="Drula E."/>
            <person name="Kohler A."/>
            <person name="Sanchez-Garcia M."/>
            <person name="Morin E."/>
            <person name="Andreopoulos B."/>
            <person name="Barry K.W."/>
            <person name="Bonito G."/>
            <person name="Buee M."/>
            <person name="Carver A."/>
            <person name="Chen C."/>
            <person name="Cichocki N."/>
            <person name="Clum A."/>
            <person name="Culley D."/>
            <person name="Crous P.W."/>
            <person name="Fauchery L."/>
            <person name="Girlanda M."/>
            <person name="Hayes R.D."/>
            <person name="Keri Z."/>
            <person name="LaButti K."/>
            <person name="Lipzen A."/>
            <person name="Lombard V."/>
            <person name="Magnuson J."/>
            <person name="Maillard F."/>
            <person name="Murat C."/>
            <person name="Nolan M."/>
            <person name="Ohm R.A."/>
            <person name="Pangilinan J."/>
            <person name="Pereira M.F."/>
            <person name="Perotto S."/>
            <person name="Peter M."/>
            <person name="Pfister S."/>
            <person name="Riley R."/>
            <person name="Sitrit Y."/>
            <person name="Stielow J.B."/>
            <person name="Szollosi G."/>
            <person name="Zifcakova L."/>
            <person name="Stursova M."/>
            <person name="Spatafora J.W."/>
            <person name="Tedersoo L."/>
            <person name="Vaario L.M."/>
            <person name="Yamada A."/>
            <person name="Yan M."/>
            <person name="Wang P."/>
            <person name="Xu J."/>
            <person name="Bruns T."/>
            <person name="Baldrian P."/>
            <person name="Vilgalys R."/>
            <person name="Dunand C."/>
            <person name="Henrissat B."/>
            <person name="Grigoriev I.V."/>
            <person name="Hibbett D."/>
            <person name="Nagy L.G."/>
            <person name="Martin F.M."/>
        </authorList>
    </citation>
    <scope>NUCLEOTIDE SEQUENCE</scope>
    <source>
        <strain evidence="2">UP504</strain>
    </source>
</reference>
<proteinExistence type="predicted"/>
<gene>
    <name evidence="2" type="ORF">BS47DRAFT_1383109</name>
</gene>
<protein>
    <submittedName>
        <fullName evidence="2">Uncharacterized protein</fullName>
    </submittedName>
</protein>
<sequence>MNPPNAGEQNEPNIGRIRAKNKAAVRIDTRGSAGVTSTKPYDSAAQSLPASEVVKYPETENQSEPSDMNEDTVVQTWGEASIGSLIQTNAEQAKALAQNANSIAVLTRILDSQSTATGTPPAGTPTAQIGLSDSIHAPVKWTSHLKRSDNPLPIRPSPKKKAPVAPLPTNPSQRNHNRRLLIEFYPKVAREDRQTGREIVFKINESLVANGASKEEHIDAVQWSLNGNTVIITSETTNAEAMKDHYGVIATHFSPNTFKAHPDHVYHRVKLDRVPTSVDGERTTIEKVMEELTEKWAGFSMLTQRGKPSWLGHESIISKQSTLCLKSRPLYLETKLNRPPHRRLSDWPPMCHMYK</sequence>
<name>A0A9P6AUG4_9AGAM</name>
<organism evidence="2 3">
    <name type="scientific">Hydnum rufescens UP504</name>
    <dbReference type="NCBI Taxonomy" id="1448309"/>
    <lineage>
        <taxon>Eukaryota</taxon>
        <taxon>Fungi</taxon>
        <taxon>Dikarya</taxon>
        <taxon>Basidiomycota</taxon>
        <taxon>Agaricomycotina</taxon>
        <taxon>Agaricomycetes</taxon>
        <taxon>Cantharellales</taxon>
        <taxon>Hydnaceae</taxon>
        <taxon>Hydnum</taxon>
    </lineage>
</organism>